<keyword evidence="3" id="KW-1185">Reference proteome</keyword>
<dbReference type="NCBIfam" id="NF033782">
    <property type="entry name" value="lipoprot_Omp28"/>
    <property type="match status" value="1"/>
</dbReference>
<evidence type="ECO:0008006" key="4">
    <source>
        <dbReference type="Google" id="ProtNLM"/>
    </source>
</evidence>
<accession>H1PZY1</accession>
<evidence type="ECO:0000256" key="1">
    <source>
        <dbReference type="SAM" id="SignalP"/>
    </source>
</evidence>
<organism evidence="2 3">
    <name type="scientific">Prevotella micans F0438</name>
    <dbReference type="NCBI Taxonomy" id="883158"/>
    <lineage>
        <taxon>Bacteria</taxon>
        <taxon>Pseudomonadati</taxon>
        <taxon>Bacteroidota</taxon>
        <taxon>Bacteroidia</taxon>
        <taxon>Bacteroidales</taxon>
        <taxon>Prevotellaceae</taxon>
        <taxon>Prevotella</taxon>
    </lineage>
</organism>
<dbReference type="InterPro" id="IPR036249">
    <property type="entry name" value="Thioredoxin-like_sf"/>
</dbReference>
<dbReference type="PATRIC" id="fig|883158.3.peg.227"/>
<protein>
    <recommendedName>
        <fullName evidence="4">Outer membrane protein Omp28</fullName>
    </recommendedName>
</protein>
<keyword evidence="1" id="KW-0732">Signal</keyword>
<dbReference type="SUPFAM" id="SSF52833">
    <property type="entry name" value="Thioredoxin-like"/>
    <property type="match status" value="1"/>
</dbReference>
<gene>
    <name evidence="2" type="ORF">HMPREF9140_00219</name>
</gene>
<proteinExistence type="predicted"/>
<dbReference type="RefSeq" id="WP_006951147.1">
    <property type="nucleotide sequence ID" value="NZ_JH594521.1"/>
</dbReference>
<dbReference type="Gene3D" id="3.40.30.10">
    <property type="entry name" value="Glutaredoxin"/>
    <property type="match status" value="1"/>
</dbReference>
<dbReference type="eggNOG" id="COG0526">
    <property type="taxonomic scope" value="Bacteria"/>
</dbReference>
<dbReference type="STRING" id="883158.HMPREF9140_00219"/>
<feature type="chain" id="PRO_5003552777" description="Outer membrane protein Omp28" evidence="1">
    <location>
        <begin position="18"/>
        <end position="261"/>
    </location>
</feature>
<comment type="caution">
    <text evidence="2">The sequence shown here is derived from an EMBL/GenBank/DDBJ whole genome shotgun (WGS) entry which is preliminary data.</text>
</comment>
<dbReference type="Proteomes" id="UP000016023">
    <property type="component" value="Unassembled WGS sequence"/>
</dbReference>
<name>H1PZY1_9BACT</name>
<dbReference type="InterPro" id="IPR013783">
    <property type="entry name" value="Ig-like_fold"/>
</dbReference>
<reference evidence="2 3" key="1">
    <citation type="submission" date="2011-12" db="EMBL/GenBank/DDBJ databases">
        <title>The Genome Sequence of Prevotella micans F0438.</title>
        <authorList>
            <consortium name="The Broad Institute Genome Sequencing Platform"/>
            <person name="Earl A."/>
            <person name="Ward D."/>
            <person name="Feldgarden M."/>
            <person name="Gevers D."/>
            <person name="Izard J."/>
            <person name="Baranova O.V."/>
            <person name="Blanton J.M."/>
            <person name="Wade W.G."/>
            <person name="Dewhirst F.E."/>
            <person name="Young S.K."/>
            <person name="Zeng Q."/>
            <person name="Gargeya S."/>
            <person name="Fitzgerald M."/>
            <person name="Haas B."/>
            <person name="Abouelleil A."/>
            <person name="Alvarado L."/>
            <person name="Arachchi H.M."/>
            <person name="Berlin A."/>
            <person name="Chapman S.B."/>
            <person name="Gearin G."/>
            <person name="Goldberg J."/>
            <person name="Griggs A."/>
            <person name="Gujja S."/>
            <person name="Hansen M."/>
            <person name="Heiman D."/>
            <person name="Howarth C."/>
            <person name="Larimer J."/>
            <person name="Lui A."/>
            <person name="MacDonald P.J.P."/>
            <person name="McCowen C."/>
            <person name="Montmayeur A."/>
            <person name="Murphy C."/>
            <person name="Neiman D."/>
            <person name="Pearson M."/>
            <person name="Priest M."/>
            <person name="Roberts A."/>
            <person name="Saif S."/>
            <person name="Shea T."/>
            <person name="Sisk P."/>
            <person name="Stolte C."/>
            <person name="Sykes S."/>
            <person name="Wortman J."/>
            <person name="Nusbaum C."/>
            <person name="Birren B."/>
        </authorList>
    </citation>
    <scope>NUCLEOTIDE SEQUENCE [LARGE SCALE GENOMIC DNA]</scope>
    <source>
        <strain evidence="2 3">F0438</strain>
    </source>
</reference>
<evidence type="ECO:0000313" key="2">
    <source>
        <dbReference type="EMBL" id="EHO74565.1"/>
    </source>
</evidence>
<sequence length="261" mass="28586">MKKIFPLILVLVAIVFASCDMVNEDNRYIYVKPKPIGRAVLIEDFTGQKCPNCPKAHEEIEKLQAQYGANNVIAVAIHSGPLAIFPIRNIIGLRTKLGDEYYKAFGVSVEPTGMVDRRGGILNYPSWAGAVNTELQRTAPVGIKLSISYDNTTRKATVDVDASGVENVAGKLQLWIVEDGIKCRQDMPDGTVKPDYVQNNVLRAAVNGTWGTDISVKEGETVKQSFTTDISEKWNADKVAIVAFIYNDGGGVLQVVRKSII</sequence>
<dbReference type="PROSITE" id="PS51257">
    <property type="entry name" value="PROKAR_LIPOPROTEIN"/>
    <property type="match status" value="1"/>
</dbReference>
<evidence type="ECO:0000313" key="3">
    <source>
        <dbReference type="Proteomes" id="UP000016023"/>
    </source>
</evidence>
<dbReference type="HOGENOM" id="CLU_090998_0_0_10"/>
<dbReference type="AlphaFoldDB" id="H1PZY1"/>
<dbReference type="EMBL" id="AGWK01000006">
    <property type="protein sequence ID" value="EHO74565.1"/>
    <property type="molecule type" value="Genomic_DNA"/>
</dbReference>
<feature type="signal peptide" evidence="1">
    <location>
        <begin position="1"/>
        <end position="17"/>
    </location>
</feature>
<dbReference type="InterPro" id="IPR021615">
    <property type="entry name" value="Omp28"/>
</dbReference>
<dbReference type="Pfam" id="PF11551">
    <property type="entry name" value="Omp28"/>
    <property type="match status" value="1"/>
</dbReference>
<dbReference type="Gene3D" id="2.60.40.10">
    <property type="entry name" value="Immunoglobulins"/>
    <property type="match status" value="1"/>
</dbReference>